<dbReference type="GO" id="GO:0016787">
    <property type="term" value="F:hydrolase activity"/>
    <property type="evidence" value="ECO:0007669"/>
    <property type="project" value="UniProtKB-KW"/>
</dbReference>
<evidence type="ECO:0000259" key="7">
    <source>
        <dbReference type="Pfam" id="PF17189"/>
    </source>
</evidence>
<dbReference type="EMBL" id="JBHSPH010000002">
    <property type="protein sequence ID" value="MFC5862536.1"/>
    <property type="molecule type" value="Genomic_DNA"/>
</dbReference>
<feature type="signal peptide" evidence="5">
    <location>
        <begin position="1"/>
        <end position="30"/>
    </location>
</feature>
<comment type="caution">
    <text evidence="8">The sequence shown here is derived from an EMBL/GenBank/DDBJ whole genome shotgun (WGS) entry which is preliminary data.</text>
</comment>
<keyword evidence="9" id="KW-1185">Reference proteome</keyword>
<evidence type="ECO:0000256" key="1">
    <source>
        <dbReference type="ARBA" id="ARBA00005382"/>
    </source>
</evidence>
<evidence type="ECO:0000256" key="2">
    <source>
        <dbReference type="ARBA" id="ARBA00022729"/>
    </source>
</evidence>
<dbReference type="SUPFAM" id="SSF51445">
    <property type="entry name" value="(Trans)glycosidases"/>
    <property type="match status" value="1"/>
</dbReference>
<feature type="domain" description="Glycosyl hydrolase family 30 TIM-barrel" evidence="6">
    <location>
        <begin position="80"/>
        <end position="407"/>
    </location>
</feature>
<dbReference type="Gene3D" id="2.60.40.1180">
    <property type="entry name" value="Golgi alpha-mannosidase II"/>
    <property type="match status" value="1"/>
</dbReference>
<accession>A0ABW1EE33</accession>
<sequence length="486" mass="53447">MIAGSRRKFLKGAAGTAAAAAMSAALPAWATADESHSVKVWQTYADKRYATAEPLAWQPVTEIGAEAIVIDPATENQEVLGFGGALTDATCWVLSQMKADERSSAMHDLFAPREMGMNVCRTCIGASDYSRTAYTFDESSEPDPELKKFSIDHDKEYILPILREARKVNPELFLFSSPWSPPGWMKAGGSMMGGSMRKASYDPYAKYFLKFLQGYEADGVRIDAVTVQNEVDADQDGRMPACLWGQEYEIEFVKDHLGPTLRDAGLKTKIWVLDHNYNLWGRAMAELADPKAYEFIDGIAWHPYVGDATAMTRVHEAYPKRSAYWTEGGPDVTAPDYKTDWAKWGEIFNGALNNWARSITAWNIALDEHGKPNIGPFPCGGVITVESGSHAITKSGQYWAFAHFSRHVRRGARVIATNGPDVPDTGGLIENRQSKALTHAGFRNPDGSHAVILANRGESRRAQLVLGSMGLDVQMPADSLVTLAWS</sequence>
<keyword evidence="2 5" id="KW-0732">Signal</keyword>
<feature type="domain" description="Glycosyl hydrolase family 30 beta sandwich" evidence="7">
    <location>
        <begin position="433"/>
        <end position="483"/>
    </location>
</feature>
<dbReference type="InterPro" id="IPR001139">
    <property type="entry name" value="Glyco_hydro_30"/>
</dbReference>
<dbReference type="InterPro" id="IPR019546">
    <property type="entry name" value="TAT_signal_bac_arc"/>
</dbReference>
<evidence type="ECO:0000313" key="8">
    <source>
        <dbReference type="EMBL" id="MFC5862536.1"/>
    </source>
</evidence>
<dbReference type="Gene3D" id="3.20.20.80">
    <property type="entry name" value="Glycosidases"/>
    <property type="match status" value="1"/>
</dbReference>
<feature type="chain" id="PRO_5046792718" evidence="5">
    <location>
        <begin position="31"/>
        <end position="486"/>
    </location>
</feature>
<dbReference type="Proteomes" id="UP001596091">
    <property type="component" value="Unassembled WGS sequence"/>
</dbReference>
<reference evidence="9" key="1">
    <citation type="journal article" date="2019" name="Int. J. Syst. Evol. Microbiol.">
        <title>The Global Catalogue of Microorganisms (GCM) 10K type strain sequencing project: providing services to taxonomists for standard genome sequencing and annotation.</title>
        <authorList>
            <consortium name="The Broad Institute Genomics Platform"/>
            <consortium name="The Broad Institute Genome Sequencing Center for Infectious Disease"/>
            <person name="Wu L."/>
            <person name="Ma J."/>
        </authorList>
    </citation>
    <scope>NUCLEOTIDE SEQUENCE [LARGE SCALE GENOMIC DNA]</scope>
    <source>
        <strain evidence="9">JCM 4087</strain>
    </source>
</reference>
<protein>
    <submittedName>
        <fullName evidence="8">Glycoside hydrolase family 30 beta sandwich domain-containing protein</fullName>
    </submittedName>
</protein>
<organism evidence="8 9">
    <name type="scientific">Acidicapsa dinghuensis</name>
    <dbReference type="NCBI Taxonomy" id="2218256"/>
    <lineage>
        <taxon>Bacteria</taxon>
        <taxon>Pseudomonadati</taxon>
        <taxon>Acidobacteriota</taxon>
        <taxon>Terriglobia</taxon>
        <taxon>Terriglobales</taxon>
        <taxon>Acidobacteriaceae</taxon>
        <taxon>Acidicapsa</taxon>
    </lineage>
</organism>
<evidence type="ECO:0000256" key="5">
    <source>
        <dbReference type="SAM" id="SignalP"/>
    </source>
</evidence>
<dbReference type="InterPro" id="IPR013780">
    <property type="entry name" value="Glyco_hydro_b"/>
</dbReference>
<dbReference type="PANTHER" id="PTHR11069">
    <property type="entry name" value="GLUCOSYLCERAMIDASE"/>
    <property type="match status" value="1"/>
</dbReference>
<evidence type="ECO:0000259" key="6">
    <source>
        <dbReference type="Pfam" id="PF02055"/>
    </source>
</evidence>
<dbReference type="PRINTS" id="PR00843">
    <property type="entry name" value="GLHYDRLASE30"/>
</dbReference>
<dbReference type="NCBIfam" id="TIGR01409">
    <property type="entry name" value="TAT_signal_seq"/>
    <property type="match status" value="1"/>
</dbReference>
<proteinExistence type="inferred from homology"/>
<evidence type="ECO:0000256" key="3">
    <source>
        <dbReference type="ARBA" id="ARBA00022801"/>
    </source>
</evidence>
<dbReference type="InterPro" id="IPR033452">
    <property type="entry name" value="GH30_C"/>
</dbReference>
<dbReference type="PROSITE" id="PS51318">
    <property type="entry name" value="TAT"/>
    <property type="match status" value="1"/>
</dbReference>
<dbReference type="InterPro" id="IPR033453">
    <property type="entry name" value="Glyco_hydro_30_TIM-barrel"/>
</dbReference>
<evidence type="ECO:0000256" key="4">
    <source>
        <dbReference type="RuleBase" id="RU361188"/>
    </source>
</evidence>
<dbReference type="Pfam" id="PF02055">
    <property type="entry name" value="Glyco_hydro_30"/>
    <property type="match status" value="1"/>
</dbReference>
<keyword evidence="3 4" id="KW-0378">Hydrolase</keyword>
<name>A0ABW1EE33_9BACT</name>
<gene>
    <name evidence="8" type="ORF">ACFPT7_09565</name>
</gene>
<dbReference type="PANTHER" id="PTHR11069:SF23">
    <property type="entry name" value="LYSOSOMAL ACID GLUCOSYLCERAMIDASE"/>
    <property type="match status" value="1"/>
</dbReference>
<comment type="similarity">
    <text evidence="1 4">Belongs to the glycosyl hydrolase 30 family.</text>
</comment>
<dbReference type="InterPro" id="IPR017853">
    <property type="entry name" value="GH"/>
</dbReference>
<keyword evidence="4" id="KW-0326">Glycosidase</keyword>
<dbReference type="RefSeq" id="WP_263335980.1">
    <property type="nucleotide sequence ID" value="NZ_JAGSYH010000003.1"/>
</dbReference>
<evidence type="ECO:0000313" key="9">
    <source>
        <dbReference type="Proteomes" id="UP001596091"/>
    </source>
</evidence>
<dbReference type="Pfam" id="PF17189">
    <property type="entry name" value="Glyco_hydro_30C"/>
    <property type="match status" value="1"/>
</dbReference>
<dbReference type="InterPro" id="IPR006311">
    <property type="entry name" value="TAT_signal"/>
</dbReference>